<feature type="domain" description="HTH araC/xylS-type" evidence="4">
    <location>
        <begin position="216"/>
        <end position="317"/>
    </location>
</feature>
<evidence type="ECO:0000313" key="5">
    <source>
        <dbReference type="EMBL" id="MFD1718395.1"/>
    </source>
</evidence>
<dbReference type="InterPro" id="IPR020449">
    <property type="entry name" value="Tscrpt_reg_AraC-type_HTH"/>
</dbReference>
<evidence type="ECO:0000313" key="6">
    <source>
        <dbReference type="Proteomes" id="UP001597277"/>
    </source>
</evidence>
<proteinExistence type="predicted"/>
<reference evidence="6" key="1">
    <citation type="journal article" date="2019" name="Int. J. Syst. Evol. Microbiol.">
        <title>The Global Catalogue of Microorganisms (GCM) 10K type strain sequencing project: providing services to taxonomists for standard genome sequencing and annotation.</title>
        <authorList>
            <consortium name="The Broad Institute Genomics Platform"/>
            <consortium name="The Broad Institute Genome Sequencing Center for Infectious Disease"/>
            <person name="Wu L."/>
            <person name="Ma J."/>
        </authorList>
    </citation>
    <scope>NUCLEOTIDE SEQUENCE [LARGE SCALE GENOMIC DNA]</scope>
    <source>
        <strain evidence="6">JCM 17130</strain>
    </source>
</reference>
<protein>
    <submittedName>
        <fullName evidence="5">Helix-turn-helix domain-containing protein</fullName>
    </submittedName>
</protein>
<dbReference type="Pfam" id="PF12833">
    <property type="entry name" value="HTH_18"/>
    <property type="match status" value="1"/>
</dbReference>
<dbReference type="PANTHER" id="PTHR46796">
    <property type="entry name" value="HTH-TYPE TRANSCRIPTIONAL ACTIVATOR RHAS-RELATED"/>
    <property type="match status" value="1"/>
</dbReference>
<keyword evidence="1" id="KW-0805">Transcription regulation</keyword>
<evidence type="ECO:0000256" key="3">
    <source>
        <dbReference type="ARBA" id="ARBA00023163"/>
    </source>
</evidence>
<dbReference type="PRINTS" id="PR00032">
    <property type="entry name" value="HTHARAC"/>
</dbReference>
<dbReference type="SMART" id="SM00342">
    <property type="entry name" value="HTH_ARAC"/>
    <property type="match status" value="1"/>
</dbReference>
<keyword evidence="6" id="KW-1185">Reference proteome</keyword>
<dbReference type="InterPro" id="IPR018060">
    <property type="entry name" value="HTH_AraC"/>
</dbReference>
<sequence>MAHGTVEDEVTAQVEEAAASSLGQWRIIAGNRFVPLQIAAAEDFRGRIRWRYVEDTCITEITAAPHRVMRTAQLISDKDPKHFKLSLQLEGNCVVSQDGRQALLRPGDLAIYDTSRPYTLEFDDDVRCLVMAFPQEDFEVPAQLIRRVTAVRLAGDDGIGPLISDFMRHLAEDMDRLAGVAGARVLRSSFDLLTALVYAQLSAEESTGYGRGVEMHTVKMYIDRHLNDPDLSAAAIARAHFISVRYLQYMFHEEGLTVSGYIRSRRLERCQLDLSDPAQASLSVLQIAQRWGFPDASHFSKVFKAHVGLAPRDFRTTQLSA</sequence>
<dbReference type="InterPro" id="IPR009057">
    <property type="entry name" value="Homeodomain-like_sf"/>
</dbReference>
<dbReference type="EMBL" id="JBHUEE010000005">
    <property type="protein sequence ID" value="MFD1718395.1"/>
    <property type="molecule type" value="Genomic_DNA"/>
</dbReference>
<dbReference type="Proteomes" id="UP001597277">
    <property type="component" value="Unassembled WGS sequence"/>
</dbReference>
<keyword evidence="3" id="KW-0804">Transcription</keyword>
<evidence type="ECO:0000259" key="4">
    <source>
        <dbReference type="PROSITE" id="PS01124"/>
    </source>
</evidence>
<evidence type="ECO:0000256" key="2">
    <source>
        <dbReference type="ARBA" id="ARBA00023125"/>
    </source>
</evidence>
<keyword evidence="2" id="KW-0238">DNA-binding</keyword>
<dbReference type="Pfam" id="PF14525">
    <property type="entry name" value="AraC_binding_2"/>
    <property type="match status" value="1"/>
</dbReference>
<dbReference type="Gene3D" id="1.10.10.60">
    <property type="entry name" value="Homeodomain-like"/>
    <property type="match status" value="1"/>
</dbReference>
<comment type="caution">
    <text evidence="5">The sequence shown here is derived from an EMBL/GenBank/DDBJ whole genome shotgun (WGS) entry which is preliminary data.</text>
</comment>
<dbReference type="InterPro" id="IPR035418">
    <property type="entry name" value="AraC-bd_2"/>
</dbReference>
<dbReference type="InterPro" id="IPR050204">
    <property type="entry name" value="AraC_XylS_family_regulators"/>
</dbReference>
<dbReference type="SUPFAM" id="SSF46689">
    <property type="entry name" value="Homeodomain-like"/>
    <property type="match status" value="1"/>
</dbReference>
<dbReference type="RefSeq" id="WP_388006601.1">
    <property type="nucleotide sequence ID" value="NZ_JBHUEE010000005.1"/>
</dbReference>
<evidence type="ECO:0000256" key="1">
    <source>
        <dbReference type="ARBA" id="ARBA00023015"/>
    </source>
</evidence>
<gene>
    <name evidence="5" type="ORF">ACFSE6_11150</name>
</gene>
<dbReference type="PROSITE" id="PS01124">
    <property type="entry name" value="HTH_ARAC_FAMILY_2"/>
    <property type="match status" value="1"/>
</dbReference>
<name>A0ABW4L4L7_9MICO</name>
<organism evidence="5 6">
    <name type="scientific">Georgenia deserti</name>
    <dbReference type="NCBI Taxonomy" id="2093781"/>
    <lineage>
        <taxon>Bacteria</taxon>
        <taxon>Bacillati</taxon>
        <taxon>Actinomycetota</taxon>
        <taxon>Actinomycetes</taxon>
        <taxon>Micrococcales</taxon>
        <taxon>Bogoriellaceae</taxon>
        <taxon>Georgenia</taxon>
    </lineage>
</organism>
<accession>A0ABW4L4L7</accession>
<dbReference type="PANTHER" id="PTHR46796:SF6">
    <property type="entry name" value="ARAC SUBFAMILY"/>
    <property type="match status" value="1"/>
</dbReference>